<evidence type="ECO:0000256" key="4">
    <source>
        <dbReference type="ARBA" id="ARBA00022528"/>
    </source>
</evidence>
<dbReference type="InterPro" id="IPR027417">
    <property type="entry name" value="P-loop_NTPase"/>
</dbReference>
<dbReference type="Gramene" id="ONH98075">
    <property type="protein sequence ID" value="ONH98075"/>
    <property type="gene ID" value="PRUPE_7G227600"/>
</dbReference>
<evidence type="ECO:0000256" key="12">
    <source>
        <dbReference type="ARBA" id="ARBA00023004"/>
    </source>
</evidence>
<sequence>MDFEDKFLAKVSGIQSLSSSVQSTPEKNGHSDDASRSPELLQEFLKSGPKKELLRTCFDKDKKNLNSSKHKMSELLKTSNKTNKKQESKKASSSPNNHLPKKQARKGENPMRLSPASEQSPDFGSSNSWICKNSACRAVLPIDNTFCKRCSCCICHLFDDNKDPSLWLVCTSESGEGDSCGLSCHIECALQREKVGVVDLGQLMQLDGSYCCASCGKVSGILGSWKKQLIVAKDARRVDVLCYRIYLSYRLLDGTSRFKELYEIVKEAKSKLETEVGPVNGVSAKMARGIVSRLSIASDVQKLCSLAIEKADEWLANISNVDPNCRDVAGAPAISKGAAESDVLKALSQIIDPDFGTDIVSCGFVKDLDINEALGEVSFRLELTTPACPIKDMFEQKANEVVNLLPWVKNVSVTMSAQPARPIYAEQLPAGLQTISNIIAVSSCKGGVGKSTVAVNLAYTLAGMGARVGIFDADVYGPSLPTMVSPENRILVMNPEKKTIIPTEYLGVKLVSFGFAGQGRAIMRGPMVSGVINQLLTTTEWGELDYLVVDMPPGTGDIQLTLCQVVPLTAAVIVTTPQKLAFIDVAKGVRMFSKLKVPCVAVVENMSHFDADGKRYYPFGRGSGSQVVEQFGIPNLFDLPIRPTLSASGDSGTPEVVADPLGEVSKTFQDIGICVVQQCAKIRQQVSTAVTYDKSIKAIRVKVPDSDEAFLLHPATVRRNDRSAQSVDEWTGEQKLQFADVPEDIEPEEIRPMGNYAVSITWPDGFSQIAPYDQLQTIERLVDVPQRVPSQV</sequence>
<evidence type="ECO:0000256" key="15">
    <source>
        <dbReference type="ARBA" id="ARBA00024036"/>
    </source>
</evidence>
<dbReference type="InterPro" id="IPR038492">
    <property type="entry name" value="GBBH-like_N_sf"/>
</dbReference>
<dbReference type="Gene3D" id="3.40.50.300">
    <property type="entry name" value="P-loop containing nucleotide triphosphate hydrolases"/>
    <property type="match status" value="1"/>
</dbReference>
<dbReference type="HAMAP" id="MF_02040">
    <property type="entry name" value="Mrp_NBP35"/>
    <property type="match status" value="1"/>
</dbReference>
<evidence type="ECO:0000313" key="22">
    <source>
        <dbReference type="Proteomes" id="UP000006882"/>
    </source>
</evidence>
<keyword evidence="6" id="KW-0479">Metal-binding</keyword>
<evidence type="ECO:0000259" key="20">
    <source>
        <dbReference type="Pfam" id="PF07227"/>
    </source>
</evidence>
<evidence type="ECO:0000256" key="2">
    <source>
        <dbReference type="ARBA" id="ARBA00004123"/>
    </source>
</evidence>
<evidence type="ECO:0000256" key="13">
    <source>
        <dbReference type="ARBA" id="ARBA00023014"/>
    </source>
</evidence>
<dbReference type="FunFam" id="3.30.300.130:FF:000008">
    <property type="entry name" value="Fe-S cluster assembly factor HCF101, chloroplastic"/>
    <property type="match status" value="1"/>
</dbReference>
<dbReference type="SUPFAM" id="SSF52540">
    <property type="entry name" value="P-loop containing nucleoside triphosphate hydrolases"/>
    <property type="match status" value="1"/>
</dbReference>
<dbReference type="FunFam" id="3.40.50.300:FF:000704">
    <property type="entry name" value="fe-S cluster assembly factor HCF101, chloroplastic"/>
    <property type="match status" value="1"/>
</dbReference>
<evidence type="ECO:0000256" key="1">
    <source>
        <dbReference type="ARBA" id="ARBA00001966"/>
    </source>
</evidence>
<dbReference type="Pfam" id="PF10609">
    <property type="entry name" value="ParA"/>
    <property type="match status" value="1"/>
</dbReference>
<dbReference type="InterPro" id="IPR032881">
    <property type="entry name" value="Oberon-like_PHD"/>
</dbReference>
<evidence type="ECO:0000256" key="10">
    <source>
        <dbReference type="ARBA" id="ARBA00022840"/>
    </source>
</evidence>
<dbReference type="PANTHER" id="PTHR42961:SF2">
    <property type="entry name" value="IRON-SULFUR PROTEIN NUBPL"/>
    <property type="match status" value="1"/>
</dbReference>
<dbReference type="GO" id="GO:0005524">
    <property type="term" value="F:ATP binding"/>
    <property type="evidence" value="ECO:0007669"/>
    <property type="project" value="UniProtKB-KW"/>
</dbReference>
<dbReference type="GO" id="GO:0140663">
    <property type="term" value="F:ATP-dependent FeS chaperone activity"/>
    <property type="evidence" value="ECO:0007669"/>
    <property type="project" value="InterPro"/>
</dbReference>
<feature type="domain" description="MIP18 family-like" evidence="18">
    <location>
        <begin position="341"/>
        <end position="413"/>
    </location>
</feature>
<keyword evidence="8" id="KW-0863">Zinc-finger</keyword>
<feature type="domain" description="Gamma-butyrobetaine hydroxylase-like N-terminal" evidence="19">
    <location>
        <begin position="705"/>
        <end position="768"/>
    </location>
</feature>
<evidence type="ECO:0000256" key="14">
    <source>
        <dbReference type="ARBA" id="ARBA00023242"/>
    </source>
</evidence>
<dbReference type="PROSITE" id="PS01215">
    <property type="entry name" value="MRP"/>
    <property type="match status" value="1"/>
</dbReference>
<dbReference type="GO" id="GO:0005634">
    <property type="term" value="C:nucleus"/>
    <property type="evidence" value="ECO:0007669"/>
    <property type="project" value="UniProtKB-SubCell"/>
</dbReference>
<evidence type="ECO:0000256" key="8">
    <source>
        <dbReference type="ARBA" id="ARBA00022771"/>
    </source>
</evidence>
<dbReference type="Pfam" id="PF01883">
    <property type="entry name" value="FeS_assembly_P"/>
    <property type="match status" value="1"/>
</dbReference>
<keyword evidence="12" id="KW-0408">Iron</keyword>
<keyword evidence="13" id="KW-0411">Iron-sulfur</keyword>
<dbReference type="InterPro" id="IPR010376">
    <property type="entry name" value="GBBH-like_N"/>
</dbReference>
<evidence type="ECO:0000256" key="5">
    <source>
        <dbReference type="ARBA" id="ARBA00022640"/>
    </source>
</evidence>
<evidence type="ECO:0000256" key="3">
    <source>
        <dbReference type="ARBA" id="ARBA00004470"/>
    </source>
</evidence>
<keyword evidence="14" id="KW-0539">Nucleus</keyword>
<organism evidence="21 22">
    <name type="scientific">Prunus persica</name>
    <name type="common">Peach</name>
    <name type="synonym">Amygdalus persica</name>
    <dbReference type="NCBI Taxonomy" id="3760"/>
    <lineage>
        <taxon>Eukaryota</taxon>
        <taxon>Viridiplantae</taxon>
        <taxon>Streptophyta</taxon>
        <taxon>Embryophyta</taxon>
        <taxon>Tracheophyta</taxon>
        <taxon>Spermatophyta</taxon>
        <taxon>Magnoliopsida</taxon>
        <taxon>eudicotyledons</taxon>
        <taxon>Gunneridae</taxon>
        <taxon>Pentapetalae</taxon>
        <taxon>rosids</taxon>
        <taxon>fabids</taxon>
        <taxon>Rosales</taxon>
        <taxon>Rosaceae</taxon>
        <taxon>Amygdaloideae</taxon>
        <taxon>Amygdaleae</taxon>
        <taxon>Prunus</taxon>
    </lineage>
</organism>
<dbReference type="InterPro" id="IPR000808">
    <property type="entry name" value="Mrp-like_CS"/>
</dbReference>
<accession>A0A251NFI6</accession>
<dbReference type="Proteomes" id="UP000006882">
    <property type="component" value="Chromosome G7"/>
</dbReference>
<protein>
    <recommendedName>
        <fullName evidence="16">Fe-S cluster assembly factor HCF101, chloroplastic</fullName>
    </recommendedName>
</protein>
<evidence type="ECO:0000256" key="9">
    <source>
        <dbReference type="ARBA" id="ARBA00022833"/>
    </source>
</evidence>
<dbReference type="InterPro" id="IPR033756">
    <property type="entry name" value="YlxH/NBP35"/>
</dbReference>
<name>A0A251NFI6_PRUPE</name>
<dbReference type="InterPro" id="IPR002744">
    <property type="entry name" value="MIP18-like"/>
</dbReference>
<evidence type="ECO:0000259" key="19">
    <source>
        <dbReference type="Pfam" id="PF06155"/>
    </source>
</evidence>
<comment type="cofactor">
    <cofactor evidence="1">
        <name>[4Fe-4S] cluster</name>
        <dbReference type="ChEBI" id="CHEBI:49883"/>
    </cofactor>
</comment>
<dbReference type="GO" id="GO:0009570">
    <property type="term" value="C:chloroplast stroma"/>
    <property type="evidence" value="ECO:0007669"/>
    <property type="project" value="UniProtKB-SubCell"/>
</dbReference>
<dbReference type="Pfam" id="PF06155">
    <property type="entry name" value="GBBH-like_N"/>
    <property type="match status" value="1"/>
</dbReference>
<dbReference type="PANTHER" id="PTHR42961">
    <property type="entry name" value="IRON-SULFUR PROTEIN NUBPL"/>
    <property type="match status" value="1"/>
</dbReference>
<keyword evidence="4" id="KW-0150">Chloroplast</keyword>
<comment type="similarity">
    <text evidence="15">Belongs to the Mrp/NBP35 ATP-binding proteins family.</text>
</comment>
<keyword evidence="22" id="KW-1185">Reference proteome</keyword>
<dbReference type="SUPFAM" id="SSF117916">
    <property type="entry name" value="Fe-S cluster assembly (FSCA) domain-like"/>
    <property type="match status" value="1"/>
</dbReference>
<dbReference type="GO" id="GO:0051539">
    <property type="term" value="F:4 iron, 4 sulfur cluster binding"/>
    <property type="evidence" value="ECO:0000318"/>
    <property type="project" value="GO_Central"/>
</dbReference>
<keyword evidence="5" id="KW-0934">Plastid</keyword>
<keyword evidence="11" id="KW-0809">Transit peptide</keyword>
<feature type="compositionally biased region" description="Basic and acidic residues" evidence="17">
    <location>
        <begin position="27"/>
        <end position="36"/>
    </location>
</feature>
<comment type="subcellular location">
    <subcellularLocation>
        <location evidence="2">Nucleus</location>
    </subcellularLocation>
    <subcellularLocation>
        <location evidence="3">Plastid</location>
        <location evidence="3">Chloroplast stroma</location>
    </subcellularLocation>
</comment>
<feature type="region of interest" description="Disordered" evidence="17">
    <location>
        <begin position="13"/>
        <end position="39"/>
    </location>
</feature>
<evidence type="ECO:0000256" key="6">
    <source>
        <dbReference type="ARBA" id="ARBA00022723"/>
    </source>
</evidence>
<evidence type="ECO:0000256" key="16">
    <source>
        <dbReference type="ARBA" id="ARBA00071960"/>
    </source>
</evidence>
<dbReference type="EMBL" id="CM007657">
    <property type="protein sequence ID" value="ONH98075.1"/>
    <property type="molecule type" value="Genomic_DNA"/>
</dbReference>
<keyword evidence="9" id="KW-0862">Zinc</keyword>
<evidence type="ECO:0000313" key="21">
    <source>
        <dbReference type="EMBL" id="ONH98075.1"/>
    </source>
</evidence>
<dbReference type="Pfam" id="PF07227">
    <property type="entry name" value="PHD_Oberon"/>
    <property type="match status" value="1"/>
</dbReference>
<dbReference type="AlphaFoldDB" id="A0A251NFI6"/>
<feature type="domain" description="Oberon-like PHD finger" evidence="20">
    <location>
        <begin position="131"/>
        <end position="249"/>
    </location>
</feature>
<gene>
    <name evidence="21" type="ORF">PRUPE_7G227600</name>
</gene>
<dbReference type="InterPro" id="IPR019591">
    <property type="entry name" value="Mrp/NBP35_ATP-bd"/>
</dbReference>
<dbReference type="FunFam" id="3.30.2020.30:FF:000001">
    <property type="entry name" value="fe-S cluster assembly factor HCF101, chloroplastic"/>
    <property type="match status" value="1"/>
</dbReference>
<dbReference type="GO" id="GO:0008270">
    <property type="term" value="F:zinc ion binding"/>
    <property type="evidence" value="ECO:0007669"/>
    <property type="project" value="UniProtKB-KW"/>
</dbReference>
<feature type="region of interest" description="Disordered" evidence="17">
    <location>
        <begin position="63"/>
        <end position="124"/>
    </location>
</feature>
<dbReference type="CDD" id="cd02037">
    <property type="entry name" value="Mrp_NBP35"/>
    <property type="match status" value="1"/>
</dbReference>
<dbReference type="STRING" id="3760.A0A251NFI6"/>
<evidence type="ECO:0000256" key="17">
    <source>
        <dbReference type="SAM" id="MobiDB-lite"/>
    </source>
</evidence>
<dbReference type="InterPro" id="IPR044304">
    <property type="entry name" value="NUBPL-like"/>
</dbReference>
<evidence type="ECO:0000256" key="11">
    <source>
        <dbReference type="ARBA" id="ARBA00022946"/>
    </source>
</evidence>
<feature type="compositionally biased region" description="Low complexity" evidence="17">
    <location>
        <begin position="13"/>
        <end position="23"/>
    </location>
</feature>
<evidence type="ECO:0000256" key="7">
    <source>
        <dbReference type="ARBA" id="ARBA00022741"/>
    </source>
</evidence>
<dbReference type="eggNOG" id="KOG3022">
    <property type="taxonomic scope" value="Eukaryota"/>
</dbReference>
<dbReference type="InterPro" id="IPR034904">
    <property type="entry name" value="FSCA_dom_sf"/>
</dbReference>
<dbReference type="Gene3D" id="3.30.2020.30">
    <property type="match status" value="1"/>
</dbReference>
<reference evidence="21 22" key="1">
    <citation type="journal article" date="2013" name="Nat. Genet.">
        <title>The high-quality draft genome of peach (Prunus persica) identifies unique patterns of genetic diversity, domestication and genome evolution.</title>
        <authorList>
            <consortium name="International Peach Genome Initiative"/>
            <person name="Verde I."/>
            <person name="Abbott A.G."/>
            <person name="Scalabrin S."/>
            <person name="Jung S."/>
            <person name="Shu S."/>
            <person name="Marroni F."/>
            <person name="Zhebentyayeva T."/>
            <person name="Dettori M.T."/>
            <person name="Grimwood J."/>
            <person name="Cattonaro F."/>
            <person name="Zuccolo A."/>
            <person name="Rossini L."/>
            <person name="Jenkins J."/>
            <person name="Vendramin E."/>
            <person name="Meisel L.A."/>
            <person name="Decroocq V."/>
            <person name="Sosinski B."/>
            <person name="Prochnik S."/>
            <person name="Mitros T."/>
            <person name="Policriti A."/>
            <person name="Cipriani G."/>
            <person name="Dondini L."/>
            <person name="Ficklin S."/>
            <person name="Goodstein D.M."/>
            <person name="Xuan P."/>
            <person name="Del Fabbro C."/>
            <person name="Aramini V."/>
            <person name="Copetti D."/>
            <person name="Gonzalez S."/>
            <person name="Horner D.S."/>
            <person name="Falchi R."/>
            <person name="Lucas S."/>
            <person name="Mica E."/>
            <person name="Maldonado J."/>
            <person name="Lazzari B."/>
            <person name="Bielenberg D."/>
            <person name="Pirona R."/>
            <person name="Miculan M."/>
            <person name="Barakat A."/>
            <person name="Testolin R."/>
            <person name="Stella A."/>
            <person name="Tartarini S."/>
            <person name="Tonutti P."/>
            <person name="Arus P."/>
            <person name="Orellana A."/>
            <person name="Wells C."/>
            <person name="Main D."/>
            <person name="Vizzotto G."/>
            <person name="Silva H."/>
            <person name="Salamini F."/>
            <person name="Schmutz J."/>
            <person name="Morgante M."/>
            <person name="Rokhsar D.S."/>
        </authorList>
    </citation>
    <scope>NUCLEOTIDE SEQUENCE [LARGE SCALE GENOMIC DNA]</scope>
    <source>
        <strain evidence="22">cv. Nemared</strain>
    </source>
</reference>
<dbReference type="Gene3D" id="3.30.300.130">
    <property type="entry name" value="Fe-S cluster assembly (FSCA)"/>
    <property type="match status" value="1"/>
</dbReference>
<proteinExistence type="inferred from homology"/>
<evidence type="ECO:0000259" key="18">
    <source>
        <dbReference type="Pfam" id="PF01883"/>
    </source>
</evidence>
<keyword evidence="10" id="KW-0067">ATP-binding</keyword>
<dbReference type="CDD" id="cd15521">
    <property type="entry name" value="PHD_VIN3_plant"/>
    <property type="match status" value="1"/>
</dbReference>
<dbReference type="GO" id="GO:0016226">
    <property type="term" value="P:iron-sulfur cluster assembly"/>
    <property type="evidence" value="ECO:0000318"/>
    <property type="project" value="GO_Central"/>
</dbReference>
<keyword evidence="7" id="KW-0547">Nucleotide-binding</keyword>